<dbReference type="AlphaFoldDB" id="A0A9Q9MGD5"/>
<name>A0A9Q9MGD5_9ACTN</name>
<dbReference type="EMBL" id="CP073767">
    <property type="protein sequence ID" value="UWZ58178.1"/>
    <property type="molecule type" value="Genomic_DNA"/>
</dbReference>
<organism evidence="1 2">
    <name type="scientific">Dactylosporangium aurantiacum</name>
    <dbReference type="NCBI Taxonomy" id="35754"/>
    <lineage>
        <taxon>Bacteria</taxon>
        <taxon>Bacillati</taxon>
        <taxon>Actinomycetota</taxon>
        <taxon>Actinomycetes</taxon>
        <taxon>Micromonosporales</taxon>
        <taxon>Micromonosporaceae</taxon>
        <taxon>Dactylosporangium</taxon>
    </lineage>
</organism>
<protein>
    <submittedName>
        <fullName evidence="1">DUF4259 domain-containing protein</fullName>
    </submittedName>
</protein>
<dbReference type="Proteomes" id="UP001058003">
    <property type="component" value="Chromosome"/>
</dbReference>
<reference evidence="1" key="1">
    <citation type="submission" date="2021-04" db="EMBL/GenBank/DDBJ databases">
        <title>Dactylosporangium aurantiacum NRRL B-8018 full assembly.</title>
        <authorList>
            <person name="Hartkoorn R.C."/>
            <person name="Beaudoing E."/>
            <person name="Hot D."/>
        </authorList>
    </citation>
    <scope>NUCLEOTIDE SEQUENCE</scope>
    <source>
        <strain evidence="1">NRRL B-8018</strain>
    </source>
</reference>
<dbReference type="InterPro" id="IPR025355">
    <property type="entry name" value="DUF4259"/>
</dbReference>
<accession>A0A9Q9MGD5</accession>
<dbReference type="RefSeq" id="WP_033361783.1">
    <property type="nucleotide sequence ID" value="NZ_CP073767.1"/>
</dbReference>
<dbReference type="KEGG" id="daur:Daura_19605"/>
<sequence length="157" mass="16098">MAAYSTGPFDSDTAQDLLERFAELTVAQRLEHLRLVFLGGPRDPGGPFEPVDPTEVIAGAALVALALPGGGRVRDTPQMEFDEEVAAAAVAGPDAGLVRLALDATRAVAADDAWFAGWLGAEDRAASRHTVAVIVDVLAGHVAAMSGRPGGAPGRAC</sequence>
<gene>
    <name evidence="1" type="ORF">Daura_19605</name>
</gene>
<dbReference type="OrthoDB" id="73183at2"/>
<dbReference type="Pfam" id="PF14078">
    <property type="entry name" value="DUF4259"/>
    <property type="match status" value="1"/>
</dbReference>
<keyword evidence="2" id="KW-1185">Reference proteome</keyword>
<evidence type="ECO:0000313" key="1">
    <source>
        <dbReference type="EMBL" id="UWZ58178.1"/>
    </source>
</evidence>
<evidence type="ECO:0000313" key="2">
    <source>
        <dbReference type="Proteomes" id="UP001058003"/>
    </source>
</evidence>
<proteinExistence type="predicted"/>